<reference evidence="3" key="1">
    <citation type="submission" date="2009-09" db="EMBL/GenBank/DDBJ databases">
        <title>The complete genome of Kribbella flavida DSM 17836.</title>
        <authorList>
            <consortium name="US DOE Joint Genome Institute (JGI-PGF)"/>
            <person name="Lucas S."/>
            <person name="Copeland A."/>
            <person name="Lapidus A."/>
            <person name="Glavina del Rio T."/>
            <person name="Dalin E."/>
            <person name="Tice H."/>
            <person name="Bruce D."/>
            <person name="Goodwin L."/>
            <person name="Pitluck S."/>
            <person name="Kyrpides N."/>
            <person name="Mavromatis K."/>
            <person name="Ivanova N."/>
            <person name="Saunders E."/>
            <person name="Brettin T."/>
            <person name="Detter J.C."/>
            <person name="Han C."/>
            <person name="Larimer F."/>
            <person name="Land M."/>
            <person name="Hauser L."/>
            <person name="Markowitz V."/>
            <person name="Cheng J.-F."/>
            <person name="Hugenholtz P."/>
            <person name="Woyke T."/>
            <person name="Wu D."/>
            <person name="Pukall R."/>
            <person name="Klenk H.-P."/>
            <person name="Eisen J.A."/>
        </authorList>
    </citation>
    <scope>NUCLEOTIDE SEQUENCE [LARGE SCALE GENOMIC DNA]</scope>
    <source>
        <strain evidence="3">DSM 17836 / JCM 10339 / NBRC 14399</strain>
    </source>
</reference>
<dbReference type="STRING" id="479435.Kfla_0759"/>
<reference evidence="2 3" key="2">
    <citation type="journal article" date="2010" name="Stand. Genomic Sci.">
        <title>Complete genome sequence of Kribbella flavida type strain (IFO 14399).</title>
        <authorList>
            <person name="Pukall R."/>
            <person name="Lapidus A."/>
            <person name="Glavina Del Rio T."/>
            <person name="Copeland A."/>
            <person name="Tice H."/>
            <person name="Cheng J.-F."/>
            <person name="Lucas S."/>
            <person name="Chen F."/>
            <person name="Nolan M."/>
            <person name="LaButti K."/>
            <person name="Pati A."/>
            <person name="Ivanova N."/>
            <person name="Mavrommatis K."/>
            <person name="Mikhailova N."/>
            <person name="Pitluck S."/>
            <person name="Bruce D."/>
            <person name="Goodwin L."/>
            <person name="Land M."/>
            <person name="Hauser L."/>
            <person name="Chang Y.-J."/>
            <person name="Jeffries C.D."/>
            <person name="Chen A."/>
            <person name="Palaniappan K."/>
            <person name="Chain P."/>
            <person name="Rohde M."/>
            <person name="Goeker M."/>
            <person name="Bristow J."/>
            <person name="Eisen J.A."/>
            <person name="Markowitz V."/>
            <person name="Hugenholtz P."/>
            <person name="Kyrpides N.C."/>
            <person name="Klenk H.-P."/>
            <person name="Brettin T."/>
        </authorList>
    </citation>
    <scope>NUCLEOTIDE SEQUENCE [LARGE SCALE GENOMIC DNA]</scope>
    <source>
        <strain evidence="3">DSM 17836 / JCM 10339 / NBRC 14399</strain>
    </source>
</reference>
<dbReference type="KEGG" id="kfl:Kfla_0759"/>
<evidence type="ECO:0000256" key="1">
    <source>
        <dbReference type="SAM" id="MobiDB-lite"/>
    </source>
</evidence>
<sequence>MTAGDIHVEQLDGFDFAGRDLENITSVFSTAMTAAGNNSASPAAGGMMQEGEEFMRQERQARDLLAQYMTKVKNGLGGYGTAVEALGQEHDKLTQLTTRQMQTLLRPQEGPVPLDPAFDWRRALTAQSSEGAERGGQ</sequence>
<accession>D2PYN2</accession>
<protein>
    <submittedName>
        <fullName evidence="2">Uncharacterized protein</fullName>
    </submittedName>
</protein>
<dbReference type="HOGENOM" id="CLU_1862544_0_0_11"/>
<dbReference type="Proteomes" id="UP000007967">
    <property type="component" value="Chromosome"/>
</dbReference>
<evidence type="ECO:0000313" key="2">
    <source>
        <dbReference type="EMBL" id="ADB29878.1"/>
    </source>
</evidence>
<dbReference type="AlphaFoldDB" id="D2PYN2"/>
<gene>
    <name evidence="2" type="ordered locus">Kfla_0759</name>
</gene>
<dbReference type="RefSeq" id="WP_012918434.1">
    <property type="nucleotide sequence ID" value="NC_013729.1"/>
</dbReference>
<name>D2PYN2_KRIFD</name>
<dbReference type="EMBL" id="CP001736">
    <property type="protein sequence ID" value="ADB29878.1"/>
    <property type="molecule type" value="Genomic_DNA"/>
</dbReference>
<proteinExistence type="predicted"/>
<keyword evidence="3" id="KW-1185">Reference proteome</keyword>
<organism evidence="2 3">
    <name type="scientific">Kribbella flavida (strain DSM 17836 / JCM 10339 / NBRC 14399)</name>
    <dbReference type="NCBI Taxonomy" id="479435"/>
    <lineage>
        <taxon>Bacteria</taxon>
        <taxon>Bacillati</taxon>
        <taxon>Actinomycetota</taxon>
        <taxon>Actinomycetes</taxon>
        <taxon>Propionibacteriales</taxon>
        <taxon>Kribbellaceae</taxon>
        <taxon>Kribbella</taxon>
    </lineage>
</organism>
<feature type="region of interest" description="Disordered" evidence="1">
    <location>
        <begin position="103"/>
        <end position="137"/>
    </location>
</feature>
<evidence type="ECO:0000313" key="3">
    <source>
        <dbReference type="Proteomes" id="UP000007967"/>
    </source>
</evidence>